<dbReference type="Proteomes" id="UP000603904">
    <property type="component" value="Unassembled WGS sequence"/>
</dbReference>
<evidence type="ECO:0000313" key="3">
    <source>
        <dbReference type="Proteomes" id="UP000603904"/>
    </source>
</evidence>
<dbReference type="RefSeq" id="WP_204060819.1">
    <property type="nucleotide sequence ID" value="NZ_BAAAGP010000035.1"/>
</dbReference>
<evidence type="ECO:0000313" key="2">
    <source>
        <dbReference type="EMBL" id="GIH43758.1"/>
    </source>
</evidence>
<dbReference type="EMBL" id="BOOC01000044">
    <property type="protein sequence ID" value="GIH43758.1"/>
    <property type="molecule type" value="Genomic_DNA"/>
</dbReference>
<dbReference type="SUPFAM" id="SSF55781">
    <property type="entry name" value="GAF domain-like"/>
    <property type="match status" value="1"/>
</dbReference>
<reference evidence="2 3" key="1">
    <citation type="submission" date="2021-01" db="EMBL/GenBank/DDBJ databases">
        <title>Whole genome shotgun sequence of Microbispora corallina NBRC 16416.</title>
        <authorList>
            <person name="Komaki H."/>
            <person name="Tamura T."/>
        </authorList>
    </citation>
    <scope>NUCLEOTIDE SEQUENCE [LARGE SCALE GENOMIC DNA]</scope>
    <source>
        <strain evidence="2 3">NBRC 16416</strain>
    </source>
</reference>
<name>A0ABQ4G9X1_9ACTN</name>
<accession>A0ABQ4G9X1</accession>
<dbReference type="InterPro" id="IPR003018">
    <property type="entry name" value="GAF"/>
</dbReference>
<keyword evidence="3" id="KW-1185">Reference proteome</keyword>
<dbReference type="Pfam" id="PF13185">
    <property type="entry name" value="GAF_2"/>
    <property type="match status" value="1"/>
</dbReference>
<comment type="caution">
    <text evidence="2">The sequence shown here is derived from an EMBL/GenBank/DDBJ whole genome shotgun (WGS) entry which is preliminary data.</text>
</comment>
<gene>
    <name evidence="2" type="ORF">Mco01_67580</name>
</gene>
<dbReference type="InterPro" id="IPR029016">
    <property type="entry name" value="GAF-like_dom_sf"/>
</dbReference>
<organism evidence="2 3">
    <name type="scientific">Microbispora corallina</name>
    <dbReference type="NCBI Taxonomy" id="83302"/>
    <lineage>
        <taxon>Bacteria</taxon>
        <taxon>Bacillati</taxon>
        <taxon>Actinomycetota</taxon>
        <taxon>Actinomycetes</taxon>
        <taxon>Streptosporangiales</taxon>
        <taxon>Streptosporangiaceae</taxon>
        <taxon>Microbispora</taxon>
    </lineage>
</organism>
<dbReference type="Gene3D" id="3.30.450.40">
    <property type="match status" value="1"/>
</dbReference>
<sequence length="154" mass="15914">MDASSVLESVLIGMADLFGVDGAALMLLDEEDRLRAVGATDDDGLLLESAQESVGEGPAIDSASRCDLVAIRDLHAASPIGYPHLAAYAAPVHAVLSVPLIEGAELIGVLDFYARVGHAWGPAEAEAGSHLGELLVIVLQVLAESRTDAPFSGQ</sequence>
<protein>
    <recommendedName>
        <fullName evidence="1">GAF domain-containing protein</fullName>
    </recommendedName>
</protein>
<feature type="domain" description="GAF" evidence="1">
    <location>
        <begin position="2"/>
        <end position="149"/>
    </location>
</feature>
<evidence type="ECO:0000259" key="1">
    <source>
        <dbReference type="SMART" id="SM00065"/>
    </source>
</evidence>
<proteinExistence type="predicted"/>
<dbReference type="SMART" id="SM00065">
    <property type="entry name" value="GAF"/>
    <property type="match status" value="1"/>
</dbReference>